<protein>
    <submittedName>
        <fullName evidence="1">Uncharacterized protein</fullName>
    </submittedName>
</protein>
<dbReference type="OrthoDB" id="128646at2759"/>
<sequence>MPKQSLQLKVELKTTNMQEVLSVQPLVDSGATSYFLDSSFVEHHWLTIHPLYQVILVYNVNSTANKAGTVKNVVKAYNGYTKRALFAVTSLGKQDMILGYTWLKEHNPEID</sequence>
<dbReference type="EMBL" id="JABCKV010000597">
    <property type="protein sequence ID" value="KAG5640631.1"/>
    <property type="molecule type" value="Genomic_DNA"/>
</dbReference>
<proteinExistence type="predicted"/>
<accession>A0A9P7K6W9</accession>
<keyword evidence="2" id="KW-1185">Reference proteome</keyword>
<evidence type="ECO:0000313" key="2">
    <source>
        <dbReference type="Proteomes" id="UP000775547"/>
    </source>
</evidence>
<dbReference type="AlphaFoldDB" id="A0A9P7K6W9"/>
<dbReference type="InterPro" id="IPR021109">
    <property type="entry name" value="Peptidase_aspartic_dom_sf"/>
</dbReference>
<gene>
    <name evidence="1" type="ORF">DXG03_007713</name>
</gene>
<evidence type="ECO:0000313" key="1">
    <source>
        <dbReference type="EMBL" id="KAG5640631.1"/>
    </source>
</evidence>
<organism evidence="1 2">
    <name type="scientific">Asterophora parasitica</name>
    <dbReference type="NCBI Taxonomy" id="117018"/>
    <lineage>
        <taxon>Eukaryota</taxon>
        <taxon>Fungi</taxon>
        <taxon>Dikarya</taxon>
        <taxon>Basidiomycota</taxon>
        <taxon>Agaricomycotina</taxon>
        <taxon>Agaricomycetes</taxon>
        <taxon>Agaricomycetidae</taxon>
        <taxon>Agaricales</taxon>
        <taxon>Tricholomatineae</taxon>
        <taxon>Lyophyllaceae</taxon>
        <taxon>Asterophora</taxon>
    </lineage>
</organism>
<dbReference type="CDD" id="cd00303">
    <property type="entry name" value="retropepsin_like"/>
    <property type="match status" value="1"/>
</dbReference>
<reference evidence="1" key="2">
    <citation type="submission" date="2021-10" db="EMBL/GenBank/DDBJ databases">
        <title>Phylogenomics reveals ancestral predisposition of the termite-cultivated fungus Termitomyces towards a domesticated lifestyle.</title>
        <authorList>
            <person name="Auxier B."/>
            <person name="Grum-Grzhimaylo A."/>
            <person name="Cardenas M.E."/>
            <person name="Lodge J.D."/>
            <person name="Laessoe T."/>
            <person name="Pedersen O."/>
            <person name="Smith M.E."/>
            <person name="Kuyper T.W."/>
            <person name="Franco-Molano E.A."/>
            <person name="Baroni T.J."/>
            <person name="Aanen D.K."/>
        </authorList>
    </citation>
    <scope>NUCLEOTIDE SEQUENCE</scope>
    <source>
        <strain evidence="1">AP01</strain>
        <tissue evidence="1">Mycelium</tissue>
    </source>
</reference>
<name>A0A9P7K6W9_9AGAR</name>
<dbReference type="Proteomes" id="UP000775547">
    <property type="component" value="Unassembled WGS sequence"/>
</dbReference>
<dbReference type="SUPFAM" id="SSF50630">
    <property type="entry name" value="Acid proteases"/>
    <property type="match status" value="1"/>
</dbReference>
<comment type="caution">
    <text evidence="1">The sequence shown here is derived from an EMBL/GenBank/DDBJ whole genome shotgun (WGS) entry which is preliminary data.</text>
</comment>
<dbReference type="Gene3D" id="2.40.70.10">
    <property type="entry name" value="Acid Proteases"/>
    <property type="match status" value="1"/>
</dbReference>
<reference evidence="1" key="1">
    <citation type="submission" date="2020-07" db="EMBL/GenBank/DDBJ databases">
        <authorList>
            <person name="Nieuwenhuis M."/>
            <person name="Van De Peppel L.J.J."/>
        </authorList>
    </citation>
    <scope>NUCLEOTIDE SEQUENCE</scope>
    <source>
        <strain evidence="1">AP01</strain>
        <tissue evidence="1">Mycelium</tissue>
    </source>
</reference>